<dbReference type="Pfam" id="PF18942">
    <property type="entry name" value="DUF5689"/>
    <property type="match status" value="1"/>
</dbReference>
<proteinExistence type="predicted"/>
<dbReference type="Proteomes" id="UP000184147">
    <property type="component" value="Unassembled WGS sequence"/>
</dbReference>
<dbReference type="PROSITE" id="PS51257">
    <property type="entry name" value="PROKAR_LIPOPROTEIN"/>
    <property type="match status" value="1"/>
</dbReference>
<dbReference type="AlphaFoldDB" id="A0A1M4YAA3"/>
<dbReference type="Gene3D" id="2.60.120.200">
    <property type="match status" value="1"/>
</dbReference>
<evidence type="ECO:0000313" key="4">
    <source>
        <dbReference type="EMBL" id="SHF02452.1"/>
    </source>
</evidence>
<evidence type="ECO:0008006" key="6">
    <source>
        <dbReference type="Google" id="ProtNLM"/>
    </source>
</evidence>
<evidence type="ECO:0000259" key="3">
    <source>
        <dbReference type="Pfam" id="PF18942"/>
    </source>
</evidence>
<dbReference type="InterPro" id="IPR032185">
    <property type="entry name" value="DUF5017"/>
</dbReference>
<gene>
    <name evidence="4" type="ORF">SAMN05444377_10326</name>
</gene>
<keyword evidence="1" id="KW-0732">Signal</keyword>
<sequence>MKTTFFKPVLALTLLASTFVGCVNDDDYDTPQVNCIETTLVKTKEVAEITAGSTVAQYTQDDVIEAYVVSSDKGGNFFKSISFQTIPTTANPVPSAFSVPVDVTSTFITFEPGRKVLIKMKDLYTDVSNGGRRFGGLFVNSTGTASVGRLAPALYRSVLNKACTLVPEDQLKRTLTIPQLLNDANINTLVELENVQFSNQAITTTYYDANNDLGGATNHLLVDADGNTVIFRTSSFANFASRPVASGRGKVRGILTKFGSDYQFVARTEEDIKLTGPRLVPLFSENFEGIANTGNNQFIALPGWSNVSMNGGNERWEARIFSGNKYAQFSPFGLTPAENNVDTRLITPGINLTGTTGAFLRFGSKIGFANGEAVTVWISTNYNGSGLVADVNAATWTQLPATFAPQTTSFPTNFTSSGNVDLSAYTGTVYISFRYVGGTNNITSTYQIDNIEVIAQ</sequence>
<feature type="signal peptide" evidence="1">
    <location>
        <begin position="1"/>
        <end position="22"/>
    </location>
</feature>
<evidence type="ECO:0000256" key="1">
    <source>
        <dbReference type="SAM" id="SignalP"/>
    </source>
</evidence>
<keyword evidence="5" id="KW-1185">Reference proteome</keyword>
<dbReference type="EMBL" id="FQVQ01000003">
    <property type="protein sequence ID" value="SHF02452.1"/>
    <property type="molecule type" value="Genomic_DNA"/>
</dbReference>
<dbReference type="InterPro" id="IPR043744">
    <property type="entry name" value="DUF5689"/>
</dbReference>
<accession>A0A1M4YAA3</accession>
<dbReference type="STRING" id="1124188.SAMN05444377_10326"/>
<evidence type="ECO:0000259" key="2">
    <source>
        <dbReference type="Pfam" id="PF16409"/>
    </source>
</evidence>
<protein>
    <recommendedName>
        <fullName evidence="6">DUF5689 domain-containing protein</fullName>
    </recommendedName>
</protein>
<name>A0A1M4YAA3_9FLAO</name>
<feature type="domain" description="DUF5017" evidence="2">
    <location>
        <begin position="369"/>
        <end position="447"/>
    </location>
</feature>
<dbReference type="OrthoDB" id="1492759at2"/>
<reference evidence="4 5" key="1">
    <citation type="submission" date="2016-11" db="EMBL/GenBank/DDBJ databases">
        <authorList>
            <person name="Jaros S."/>
            <person name="Januszkiewicz K."/>
            <person name="Wedrychowicz H."/>
        </authorList>
    </citation>
    <scope>NUCLEOTIDE SEQUENCE [LARGE SCALE GENOMIC DNA]</scope>
    <source>
        <strain evidence="4 5">DSM 25660</strain>
    </source>
</reference>
<feature type="domain" description="DUF5689" evidence="3">
    <location>
        <begin position="42"/>
        <end position="272"/>
    </location>
</feature>
<organism evidence="4 5">
    <name type="scientific">Flavobacterium fontis</name>
    <dbReference type="NCBI Taxonomy" id="1124188"/>
    <lineage>
        <taxon>Bacteria</taxon>
        <taxon>Pseudomonadati</taxon>
        <taxon>Bacteroidota</taxon>
        <taxon>Flavobacteriia</taxon>
        <taxon>Flavobacteriales</taxon>
        <taxon>Flavobacteriaceae</taxon>
        <taxon>Flavobacterium</taxon>
    </lineage>
</organism>
<dbReference type="RefSeq" id="WP_073361725.1">
    <property type="nucleotide sequence ID" value="NZ_FQVQ01000003.1"/>
</dbReference>
<dbReference type="Pfam" id="PF16409">
    <property type="entry name" value="DUF5017"/>
    <property type="match status" value="1"/>
</dbReference>
<feature type="chain" id="PRO_5012951379" description="DUF5689 domain-containing protein" evidence="1">
    <location>
        <begin position="23"/>
        <end position="456"/>
    </location>
</feature>
<evidence type="ECO:0000313" key="5">
    <source>
        <dbReference type="Proteomes" id="UP000184147"/>
    </source>
</evidence>